<evidence type="ECO:0000313" key="7">
    <source>
        <dbReference type="Proteomes" id="UP001165065"/>
    </source>
</evidence>
<evidence type="ECO:0000256" key="1">
    <source>
        <dbReference type="ARBA" id="ARBA00022723"/>
    </source>
</evidence>
<evidence type="ECO:0000313" key="6">
    <source>
        <dbReference type="EMBL" id="GMI44334.1"/>
    </source>
</evidence>
<protein>
    <recommendedName>
        <fullName evidence="5">MYND-type domain-containing protein</fullName>
    </recommendedName>
</protein>
<organism evidence="6 7">
    <name type="scientific">Triparma columacea</name>
    <dbReference type="NCBI Taxonomy" id="722753"/>
    <lineage>
        <taxon>Eukaryota</taxon>
        <taxon>Sar</taxon>
        <taxon>Stramenopiles</taxon>
        <taxon>Ochrophyta</taxon>
        <taxon>Bolidophyceae</taxon>
        <taxon>Parmales</taxon>
        <taxon>Triparmaceae</taxon>
        <taxon>Triparma</taxon>
    </lineage>
</organism>
<proteinExistence type="predicted"/>
<keyword evidence="3" id="KW-0862">Zinc</keyword>
<evidence type="ECO:0000256" key="4">
    <source>
        <dbReference type="PROSITE-ProRule" id="PRU00134"/>
    </source>
</evidence>
<reference evidence="7" key="1">
    <citation type="journal article" date="2023" name="Commun. Biol.">
        <title>Genome analysis of Parmales, the sister group of diatoms, reveals the evolutionary specialization of diatoms from phago-mixotrophs to photoautotrophs.</title>
        <authorList>
            <person name="Ban H."/>
            <person name="Sato S."/>
            <person name="Yoshikawa S."/>
            <person name="Yamada K."/>
            <person name="Nakamura Y."/>
            <person name="Ichinomiya M."/>
            <person name="Sato N."/>
            <person name="Blanc-Mathieu R."/>
            <person name="Endo H."/>
            <person name="Kuwata A."/>
            <person name="Ogata H."/>
        </authorList>
    </citation>
    <scope>NUCLEOTIDE SEQUENCE [LARGE SCALE GENOMIC DNA]</scope>
</reference>
<dbReference type="GO" id="GO:0008270">
    <property type="term" value="F:zinc ion binding"/>
    <property type="evidence" value="ECO:0007669"/>
    <property type="project" value="UniProtKB-KW"/>
</dbReference>
<dbReference type="InterPro" id="IPR002893">
    <property type="entry name" value="Znf_MYND"/>
</dbReference>
<keyword evidence="1" id="KW-0479">Metal-binding</keyword>
<dbReference type="Gene3D" id="6.10.140.2220">
    <property type="match status" value="1"/>
</dbReference>
<dbReference type="OrthoDB" id="5945798at2759"/>
<dbReference type="Pfam" id="PF01753">
    <property type="entry name" value="zf-MYND"/>
    <property type="match status" value="1"/>
</dbReference>
<accession>A0A9W7LBB8</accession>
<dbReference type="Proteomes" id="UP001165065">
    <property type="component" value="Unassembled WGS sequence"/>
</dbReference>
<dbReference type="EMBL" id="BRYA01001477">
    <property type="protein sequence ID" value="GMI44334.1"/>
    <property type="molecule type" value="Genomic_DNA"/>
</dbReference>
<name>A0A9W7LBB8_9STRA</name>
<dbReference type="AlphaFoldDB" id="A0A9W7LBB8"/>
<feature type="domain" description="MYND-type" evidence="5">
    <location>
        <begin position="276"/>
        <end position="318"/>
    </location>
</feature>
<keyword evidence="7" id="KW-1185">Reference proteome</keyword>
<dbReference type="SUPFAM" id="SSF144232">
    <property type="entry name" value="HIT/MYND zinc finger-like"/>
    <property type="match status" value="1"/>
</dbReference>
<sequence>MFLDCGPFFDFGNLTSTKQTIMNEFITRLGNDPAQLARESQNGILDVDLSCDHGIGFDKSAIDEPFPEVLQECVPVIAAIYSAAMENQLMDGEIPLPNLYYNPSTPTPISPTAASKYAIVAALGMFLGNEGGYSFACSRSRTLRNEFLTSAVQAAMFCRDGEEIESQLFTWFHFSVAISFIYDDVYWSSTRHVTSPNLSISKAFLFNDVALMNKAMDAKLPNYDGSVGYVLAYLHGKINCKCMDHKVRWGGGGGEIKAIEQEGWKGELVTADKKRCGNCGKVQGEKGVKLKSCSLCKEFWVCNVECQRMSWKVHKKTCKGKIGK</sequence>
<evidence type="ECO:0000256" key="3">
    <source>
        <dbReference type="ARBA" id="ARBA00022833"/>
    </source>
</evidence>
<dbReference type="PROSITE" id="PS50865">
    <property type="entry name" value="ZF_MYND_2"/>
    <property type="match status" value="1"/>
</dbReference>
<evidence type="ECO:0000259" key="5">
    <source>
        <dbReference type="PROSITE" id="PS50865"/>
    </source>
</evidence>
<evidence type="ECO:0000256" key="2">
    <source>
        <dbReference type="ARBA" id="ARBA00022771"/>
    </source>
</evidence>
<comment type="caution">
    <text evidence="6">The sequence shown here is derived from an EMBL/GenBank/DDBJ whole genome shotgun (WGS) entry which is preliminary data.</text>
</comment>
<keyword evidence="2 4" id="KW-0863">Zinc-finger</keyword>
<gene>
    <name evidence="6" type="ORF">TrCOL_g756</name>
</gene>